<dbReference type="RefSeq" id="WP_062421669.1">
    <property type="nucleotide sequence ID" value="NZ_BBYA01000009.1"/>
</dbReference>
<accession>A0A0P6XV51</accession>
<dbReference type="Gene3D" id="1.20.120.450">
    <property type="entry name" value="dinb family like domain"/>
    <property type="match status" value="1"/>
</dbReference>
<dbReference type="STRING" id="229920.ADM99_03300"/>
<dbReference type="SUPFAM" id="SSF109854">
    <property type="entry name" value="DinB/YfiT-like putative metalloenzymes"/>
    <property type="match status" value="1"/>
</dbReference>
<comment type="caution">
    <text evidence="2">The sequence shown here is derived from an EMBL/GenBank/DDBJ whole genome shotgun (WGS) entry which is preliminary data.</text>
</comment>
<dbReference type="Proteomes" id="UP000050430">
    <property type="component" value="Unassembled WGS sequence"/>
</dbReference>
<dbReference type="OrthoDB" id="9796039at2"/>
<gene>
    <name evidence="2" type="ORF">ADM99_03300</name>
</gene>
<sequence>MTSQSERNALVAQIKNFPIELEALLAQYPETMFDIPVKPGEWTIRQIVHHLADAHMNALIRMKLVLTEDKPILKPYDQDKWARQADIELPIQSSLLILRGLHERWAELLSNLPDDDWNRAGIHLENGLVTLDQLLKLYSGHGQTHLDQIRQLSVRQSTQG</sequence>
<keyword evidence="3" id="KW-1185">Reference proteome</keyword>
<evidence type="ECO:0000259" key="1">
    <source>
        <dbReference type="Pfam" id="PF12867"/>
    </source>
</evidence>
<name>A0A0P6XV51_9CHLR</name>
<dbReference type="InterPro" id="IPR024775">
    <property type="entry name" value="DinB-like"/>
</dbReference>
<organism evidence="2 3">
    <name type="scientific">Leptolinea tardivitalis</name>
    <dbReference type="NCBI Taxonomy" id="229920"/>
    <lineage>
        <taxon>Bacteria</taxon>
        <taxon>Bacillati</taxon>
        <taxon>Chloroflexota</taxon>
        <taxon>Anaerolineae</taxon>
        <taxon>Anaerolineales</taxon>
        <taxon>Anaerolineaceae</taxon>
        <taxon>Leptolinea</taxon>
    </lineage>
</organism>
<dbReference type="InterPro" id="IPR034660">
    <property type="entry name" value="DinB/YfiT-like"/>
</dbReference>
<protein>
    <recommendedName>
        <fullName evidence="1">DinB-like domain-containing protein</fullName>
    </recommendedName>
</protein>
<dbReference type="AlphaFoldDB" id="A0A0P6XV51"/>
<feature type="domain" description="DinB-like" evidence="1">
    <location>
        <begin position="20"/>
        <end position="149"/>
    </location>
</feature>
<evidence type="ECO:0000313" key="3">
    <source>
        <dbReference type="Proteomes" id="UP000050430"/>
    </source>
</evidence>
<proteinExistence type="predicted"/>
<dbReference type="EMBL" id="LGCK01000006">
    <property type="protein sequence ID" value="KPL73264.1"/>
    <property type="molecule type" value="Genomic_DNA"/>
</dbReference>
<evidence type="ECO:0000313" key="2">
    <source>
        <dbReference type="EMBL" id="KPL73264.1"/>
    </source>
</evidence>
<dbReference type="Pfam" id="PF12867">
    <property type="entry name" value="DinB_2"/>
    <property type="match status" value="1"/>
</dbReference>
<reference evidence="2 3" key="1">
    <citation type="submission" date="2015-07" db="EMBL/GenBank/DDBJ databases">
        <title>Genome sequence of Leptolinea tardivitalis DSM 16556.</title>
        <authorList>
            <person name="Hemp J."/>
            <person name="Ward L.M."/>
            <person name="Pace L.A."/>
            <person name="Fischer W.W."/>
        </authorList>
    </citation>
    <scope>NUCLEOTIDE SEQUENCE [LARGE SCALE GENOMIC DNA]</scope>
    <source>
        <strain evidence="2 3">YMTK-2</strain>
    </source>
</reference>